<reference evidence="2 3" key="1">
    <citation type="submission" date="2015-01" db="EMBL/GenBank/DDBJ databases">
        <title>The Genome Sequence of Ochroconis gallopava CBS43764.</title>
        <authorList>
            <consortium name="The Broad Institute Genomics Platform"/>
            <person name="Cuomo C."/>
            <person name="de Hoog S."/>
            <person name="Gorbushina A."/>
            <person name="Stielow B."/>
            <person name="Teixiera M."/>
            <person name="Abouelleil A."/>
            <person name="Chapman S.B."/>
            <person name="Priest M."/>
            <person name="Young S.K."/>
            <person name="Wortman J."/>
            <person name="Nusbaum C."/>
            <person name="Birren B."/>
        </authorList>
    </citation>
    <scope>NUCLEOTIDE SEQUENCE [LARGE SCALE GENOMIC DNA]</scope>
    <source>
        <strain evidence="2 3">CBS 43764</strain>
    </source>
</reference>
<keyword evidence="3" id="KW-1185">Reference proteome</keyword>
<protein>
    <submittedName>
        <fullName evidence="2">Uncharacterized protein</fullName>
    </submittedName>
</protein>
<feature type="compositionally biased region" description="Polar residues" evidence="1">
    <location>
        <begin position="428"/>
        <end position="438"/>
    </location>
</feature>
<sequence>MAATTTSSTTAIEAKSLSTLTTLAANPPLRPQRVDLEPLVLYIARVPGSKDVFLSPIKPRQKVVTAEDVESCLYYLHVSCAEDELLRKPMAEEILHNEKQTPDPPSLPQFSFQNGISNGPPSDRNQNHHHPLPPIPSMPPYPLDDGPPIFDANVPAQTQSSTNLPRKPVSSSQQRKPLESLAATSDQGDLASLSQRPYFVQRPTKSTTASQPDLVPEITVIRRDPASGEQWNVAIISDPPAYEIISDGKSAGMTASRVRKSGQPLYLSITNPAYAKFGANNKASSNIASTERSSPSLMLSDELTETISSSEQPFHRTMWLEGSLFEKRAASHQKSKSADQPLSRPTFEIRHSGDCSSVPLRSPYQSPESPFHLDTTDIRRLSLASDSRRSNTRGYTFLSPWDGRCEFITSTMGNSLKCRHLWRKNSLNPTSNAPSQVSELRFNLPGGGPLASEPRRRSPTKSLPSGEKVSRRSRLLAKFSDKSSSTSCDTRLHGEDMVASEDPTEDAKLDLSLGQELAGGGFAGKQAKLGKLIVEGEGLLMLDLIVTANMGLWFRAYEKFQNQKSTKSEKSKEHRVDF</sequence>
<evidence type="ECO:0000313" key="2">
    <source>
        <dbReference type="EMBL" id="KIW05603.1"/>
    </source>
</evidence>
<dbReference type="STRING" id="253628.A0A0D2AF62"/>
<gene>
    <name evidence="2" type="ORF">PV09_03474</name>
</gene>
<dbReference type="OrthoDB" id="5426191at2759"/>
<feature type="compositionally biased region" description="Polar residues" evidence="1">
    <location>
        <begin position="108"/>
        <end position="124"/>
    </location>
</feature>
<proteinExistence type="predicted"/>
<dbReference type="VEuPathDB" id="FungiDB:PV09_03474"/>
<dbReference type="HOGENOM" id="CLU_015711_1_0_1"/>
<name>A0A0D2AF62_9PEZI</name>
<feature type="region of interest" description="Disordered" evidence="1">
    <location>
        <begin position="330"/>
        <end position="373"/>
    </location>
</feature>
<feature type="region of interest" description="Disordered" evidence="1">
    <location>
        <begin position="98"/>
        <end position="190"/>
    </location>
</feature>
<evidence type="ECO:0000313" key="3">
    <source>
        <dbReference type="Proteomes" id="UP000053259"/>
    </source>
</evidence>
<dbReference type="RefSeq" id="XP_016215472.1">
    <property type="nucleotide sequence ID" value="XM_016356679.1"/>
</dbReference>
<dbReference type="GeneID" id="27311447"/>
<dbReference type="Proteomes" id="UP000053259">
    <property type="component" value="Unassembled WGS sequence"/>
</dbReference>
<feature type="compositionally biased region" description="Polar residues" evidence="1">
    <location>
        <begin position="155"/>
        <end position="175"/>
    </location>
</feature>
<evidence type="ECO:0000256" key="1">
    <source>
        <dbReference type="SAM" id="MobiDB-lite"/>
    </source>
</evidence>
<dbReference type="EMBL" id="KN847537">
    <property type="protein sequence ID" value="KIW05603.1"/>
    <property type="molecule type" value="Genomic_DNA"/>
</dbReference>
<accession>A0A0D2AF62</accession>
<feature type="region of interest" description="Disordered" evidence="1">
    <location>
        <begin position="428"/>
        <end position="505"/>
    </location>
</feature>
<dbReference type="InParanoid" id="A0A0D2AF62"/>
<dbReference type="AlphaFoldDB" id="A0A0D2AF62"/>
<feature type="compositionally biased region" description="Pro residues" evidence="1">
    <location>
        <begin position="132"/>
        <end position="142"/>
    </location>
</feature>
<organism evidence="2 3">
    <name type="scientific">Verruconis gallopava</name>
    <dbReference type="NCBI Taxonomy" id="253628"/>
    <lineage>
        <taxon>Eukaryota</taxon>
        <taxon>Fungi</taxon>
        <taxon>Dikarya</taxon>
        <taxon>Ascomycota</taxon>
        <taxon>Pezizomycotina</taxon>
        <taxon>Dothideomycetes</taxon>
        <taxon>Pleosporomycetidae</taxon>
        <taxon>Venturiales</taxon>
        <taxon>Sympoventuriaceae</taxon>
        <taxon>Verruconis</taxon>
    </lineage>
</organism>